<organism evidence="1 2">
    <name type="scientific">Blyttiomyces helicus</name>
    <dbReference type="NCBI Taxonomy" id="388810"/>
    <lineage>
        <taxon>Eukaryota</taxon>
        <taxon>Fungi</taxon>
        <taxon>Fungi incertae sedis</taxon>
        <taxon>Chytridiomycota</taxon>
        <taxon>Chytridiomycota incertae sedis</taxon>
        <taxon>Chytridiomycetes</taxon>
        <taxon>Chytridiomycetes incertae sedis</taxon>
        <taxon>Blyttiomyces</taxon>
    </lineage>
</organism>
<keyword evidence="2" id="KW-1185">Reference proteome</keyword>
<sequence>MASEGEHVARQVHLLIKSQISWQIWKETEPEVFWYFERAFRAWKCCVRLTGDEKVFLVEAEISNANVGKFEKAIKDGSLAIEIDKIHGIDPALSHGKKDVKINKFQITLAPARPMNLSARNTIEKLEEQLLELEMNERARSIDLRVIMDTLQGFQLDVYKRLEAMEKRVEETMGSLSVKCDRMEKTVARYRK</sequence>
<accession>A0A4P9W7F1</accession>
<evidence type="ECO:0000313" key="1">
    <source>
        <dbReference type="EMBL" id="RKO86086.1"/>
    </source>
</evidence>
<dbReference type="OrthoDB" id="2105634at2759"/>
<name>A0A4P9W7F1_9FUNG</name>
<dbReference type="Proteomes" id="UP000269721">
    <property type="component" value="Unassembled WGS sequence"/>
</dbReference>
<proteinExistence type="predicted"/>
<dbReference type="AlphaFoldDB" id="A0A4P9W7F1"/>
<dbReference type="EMBL" id="KZ998488">
    <property type="protein sequence ID" value="RKO86086.1"/>
    <property type="molecule type" value="Genomic_DNA"/>
</dbReference>
<evidence type="ECO:0000313" key="2">
    <source>
        <dbReference type="Proteomes" id="UP000269721"/>
    </source>
</evidence>
<reference evidence="2" key="1">
    <citation type="journal article" date="2018" name="Nat. Microbiol.">
        <title>Leveraging single-cell genomics to expand the fungal tree of life.</title>
        <authorList>
            <person name="Ahrendt S.R."/>
            <person name="Quandt C.A."/>
            <person name="Ciobanu D."/>
            <person name="Clum A."/>
            <person name="Salamov A."/>
            <person name="Andreopoulos B."/>
            <person name="Cheng J.F."/>
            <person name="Woyke T."/>
            <person name="Pelin A."/>
            <person name="Henrissat B."/>
            <person name="Reynolds N.K."/>
            <person name="Benny G.L."/>
            <person name="Smith M.E."/>
            <person name="James T.Y."/>
            <person name="Grigoriev I.V."/>
        </authorList>
    </citation>
    <scope>NUCLEOTIDE SEQUENCE [LARGE SCALE GENOMIC DNA]</scope>
</reference>
<protein>
    <submittedName>
        <fullName evidence="1">Uncharacterized protein</fullName>
    </submittedName>
</protein>
<gene>
    <name evidence="1" type="ORF">BDK51DRAFT_34934</name>
</gene>